<proteinExistence type="predicted"/>
<comment type="caution">
    <text evidence="2">The sequence shown here is derived from an EMBL/GenBank/DDBJ whole genome shotgun (WGS) entry which is preliminary data.</text>
</comment>
<accession>A0A4R6N9X0</accession>
<name>A0A4R6N9X0_9BURK</name>
<gene>
    <name evidence="2" type="ORF">DFR39_1011</name>
</gene>
<reference evidence="2 3" key="1">
    <citation type="submission" date="2019-03" db="EMBL/GenBank/DDBJ databases">
        <title>Genomic Encyclopedia of Type Strains, Phase IV (KMG-IV): sequencing the most valuable type-strain genomes for metagenomic binning, comparative biology and taxonomic classification.</title>
        <authorList>
            <person name="Goeker M."/>
        </authorList>
    </citation>
    <scope>NUCLEOTIDE SEQUENCE [LARGE SCALE GENOMIC DNA]</scope>
    <source>
        <strain evidence="2 3">DSM 25082</strain>
    </source>
</reference>
<feature type="region of interest" description="Disordered" evidence="1">
    <location>
        <begin position="1"/>
        <end position="21"/>
    </location>
</feature>
<protein>
    <submittedName>
        <fullName evidence="2">Uncharacterized protein</fullName>
    </submittedName>
</protein>
<dbReference type="EMBL" id="SNXE01000001">
    <property type="protein sequence ID" value="TDP12529.1"/>
    <property type="molecule type" value="Genomic_DNA"/>
</dbReference>
<evidence type="ECO:0000256" key="1">
    <source>
        <dbReference type="SAM" id="MobiDB-lite"/>
    </source>
</evidence>
<organism evidence="2 3">
    <name type="scientific">Roseateles asaccharophilus</name>
    <dbReference type="NCBI Taxonomy" id="582607"/>
    <lineage>
        <taxon>Bacteria</taxon>
        <taxon>Pseudomonadati</taxon>
        <taxon>Pseudomonadota</taxon>
        <taxon>Betaproteobacteria</taxon>
        <taxon>Burkholderiales</taxon>
        <taxon>Sphaerotilaceae</taxon>
        <taxon>Roseateles</taxon>
    </lineage>
</organism>
<dbReference type="AlphaFoldDB" id="A0A4R6N9X0"/>
<keyword evidence="3" id="KW-1185">Reference proteome</keyword>
<evidence type="ECO:0000313" key="3">
    <source>
        <dbReference type="Proteomes" id="UP000295357"/>
    </source>
</evidence>
<dbReference type="Proteomes" id="UP000295357">
    <property type="component" value="Unassembled WGS sequence"/>
</dbReference>
<evidence type="ECO:0000313" key="2">
    <source>
        <dbReference type="EMBL" id="TDP12529.1"/>
    </source>
</evidence>
<sequence length="98" mass="10253">MPELGQGVADESEQMAGNPASFMAWQDKQDHKLSSLGCAEAVANHLVAILADVSVQLARSNVFSPRLARDADLCESLLGYSVLSCETSEADALGSVTG</sequence>